<name>A0A5B0LLM0_PUCGR</name>
<comment type="caution">
    <text evidence="3">The sequence shown here is derived from an EMBL/GenBank/DDBJ whole genome shotgun (WGS) entry which is preliminary data.</text>
</comment>
<protein>
    <submittedName>
        <fullName evidence="3">Uncharacterized protein</fullName>
    </submittedName>
</protein>
<dbReference type="OrthoDB" id="10283187at2759"/>
<proteinExistence type="predicted"/>
<dbReference type="EMBL" id="VSWC01000197">
    <property type="protein sequence ID" value="KAA1064518.1"/>
    <property type="molecule type" value="Genomic_DNA"/>
</dbReference>
<dbReference type="EMBL" id="VDEP01000517">
    <property type="protein sequence ID" value="KAA1064004.1"/>
    <property type="molecule type" value="Genomic_DNA"/>
</dbReference>
<reference evidence="4 5" key="1">
    <citation type="submission" date="2019-05" db="EMBL/GenBank/DDBJ databases">
        <title>Emergence of the Ug99 lineage of the wheat stem rust pathogen through somatic hybridization.</title>
        <authorList>
            <person name="Li F."/>
            <person name="Upadhyaya N.M."/>
            <person name="Sperschneider J."/>
            <person name="Matny O."/>
            <person name="Nguyen-Phuc H."/>
            <person name="Mago R."/>
            <person name="Raley C."/>
            <person name="Miller M.E."/>
            <person name="Silverstein K.A.T."/>
            <person name="Henningsen E."/>
            <person name="Hirsch C.D."/>
            <person name="Visser B."/>
            <person name="Pretorius Z.A."/>
            <person name="Steffenson B.J."/>
            <person name="Schwessinger B."/>
            <person name="Dodds P.N."/>
            <person name="Figueroa M."/>
        </authorList>
    </citation>
    <scope>NUCLEOTIDE SEQUENCE [LARGE SCALE GENOMIC DNA]</scope>
    <source>
        <strain evidence="3">21-0</strain>
        <strain evidence="2 5">Ug99</strain>
    </source>
</reference>
<gene>
    <name evidence="3" type="ORF">PGT21_006187</name>
    <name evidence="2" type="ORF">PGTUg99_004012</name>
</gene>
<evidence type="ECO:0000313" key="5">
    <source>
        <dbReference type="Proteomes" id="UP000325313"/>
    </source>
</evidence>
<organism evidence="3 4">
    <name type="scientific">Puccinia graminis f. sp. tritici</name>
    <dbReference type="NCBI Taxonomy" id="56615"/>
    <lineage>
        <taxon>Eukaryota</taxon>
        <taxon>Fungi</taxon>
        <taxon>Dikarya</taxon>
        <taxon>Basidiomycota</taxon>
        <taxon>Pucciniomycotina</taxon>
        <taxon>Pucciniomycetes</taxon>
        <taxon>Pucciniales</taxon>
        <taxon>Pucciniaceae</taxon>
        <taxon>Puccinia</taxon>
    </lineage>
</organism>
<feature type="region of interest" description="Disordered" evidence="1">
    <location>
        <begin position="1"/>
        <end position="103"/>
    </location>
</feature>
<evidence type="ECO:0000313" key="4">
    <source>
        <dbReference type="Proteomes" id="UP000324748"/>
    </source>
</evidence>
<sequence>MTVKQSIHAGETHPPGSGSINHTPNFDPEDHLAERTNIGSAGEGSSGGLSDVVPPQAPHDSRRTPPSSALDEGSSTLQTLVPTTNDTRPSKSPMYHPIRTSYDNNDQTASEIVWEDEPLIWRIIAQGWSFKKAFPEILKLSCFLYLTKFFPHAR</sequence>
<evidence type="ECO:0000256" key="1">
    <source>
        <dbReference type="SAM" id="MobiDB-lite"/>
    </source>
</evidence>
<dbReference type="Proteomes" id="UP000324748">
    <property type="component" value="Unassembled WGS sequence"/>
</dbReference>
<evidence type="ECO:0000313" key="3">
    <source>
        <dbReference type="EMBL" id="KAA1064518.1"/>
    </source>
</evidence>
<feature type="compositionally biased region" description="Polar residues" evidence="1">
    <location>
        <begin position="73"/>
        <end position="87"/>
    </location>
</feature>
<keyword evidence="4" id="KW-1185">Reference proteome</keyword>
<accession>A0A5B0LLM0</accession>
<dbReference type="AlphaFoldDB" id="A0A5B0LLM0"/>
<evidence type="ECO:0000313" key="2">
    <source>
        <dbReference type="EMBL" id="KAA1064004.1"/>
    </source>
</evidence>
<dbReference type="Proteomes" id="UP000325313">
    <property type="component" value="Unassembled WGS sequence"/>
</dbReference>